<keyword evidence="1" id="KW-1133">Transmembrane helix</keyword>
<keyword evidence="1" id="KW-0472">Membrane</keyword>
<dbReference type="AlphaFoldDB" id="A0A5C3KIX0"/>
<feature type="transmembrane region" description="Helical" evidence="1">
    <location>
        <begin position="70"/>
        <end position="93"/>
    </location>
</feature>
<evidence type="ECO:0000313" key="3">
    <source>
        <dbReference type="EMBL" id="TFK20064.1"/>
    </source>
</evidence>
<keyword evidence="2" id="KW-0732">Signal</keyword>
<evidence type="ECO:0000313" key="4">
    <source>
        <dbReference type="Proteomes" id="UP000307440"/>
    </source>
</evidence>
<keyword evidence="1" id="KW-0812">Transmembrane</keyword>
<feature type="chain" id="PRO_5022742929" evidence="2">
    <location>
        <begin position="21"/>
        <end position="222"/>
    </location>
</feature>
<evidence type="ECO:0000256" key="1">
    <source>
        <dbReference type="SAM" id="Phobius"/>
    </source>
</evidence>
<proteinExistence type="predicted"/>
<gene>
    <name evidence="3" type="ORF">FA15DRAFT_759626</name>
</gene>
<reference evidence="3 4" key="1">
    <citation type="journal article" date="2019" name="Nat. Ecol. Evol.">
        <title>Megaphylogeny resolves global patterns of mushroom evolution.</title>
        <authorList>
            <person name="Varga T."/>
            <person name="Krizsan K."/>
            <person name="Foldi C."/>
            <person name="Dima B."/>
            <person name="Sanchez-Garcia M."/>
            <person name="Sanchez-Ramirez S."/>
            <person name="Szollosi G.J."/>
            <person name="Szarkandi J.G."/>
            <person name="Papp V."/>
            <person name="Albert L."/>
            <person name="Andreopoulos W."/>
            <person name="Angelini C."/>
            <person name="Antonin V."/>
            <person name="Barry K.W."/>
            <person name="Bougher N.L."/>
            <person name="Buchanan P."/>
            <person name="Buyck B."/>
            <person name="Bense V."/>
            <person name="Catcheside P."/>
            <person name="Chovatia M."/>
            <person name="Cooper J."/>
            <person name="Damon W."/>
            <person name="Desjardin D."/>
            <person name="Finy P."/>
            <person name="Geml J."/>
            <person name="Haridas S."/>
            <person name="Hughes K."/>
            <person name="Justo A."/>
            <person name="Karasinski D."/>
            <person name="Kautmanova I."/>
            <person name="Kiss B."/>
            <person name="Kocsube S."/>
            <person name="Kotiranta H."/>
            <person name="LaButti K.M."/>
            <person name="Lechner B.E."/>
            <person name="Liimatainen K."/>
            <person name="Lipzen A."/>
            <person name="Lukacs Z."/>
            <person name="Mihaltcheva S."/>
            <person name="Morgado L.N."/>
            <person name="Niskanen T."/>
            <person name="Noordeloos M.E."/>
            <person name="Ohm R.A."/>
            <person name="Ortiz-Santana B."/>
            <person name="Ovrebo C."/>
            <person name="Racz N."/>
            <person name="Riley R."/>
            <person name="Savchenko A."/>
            <person name="Shiryaev A."/>
            <person name="Soop K."/>
            <person name="Spirin V."/>
            <person name="Szebenyi C."/>
            <person name="Tomsovsky M."/>
            <person name="Tulloss R.E."/>
            <person name="Uehling J."/>
            <person name="Grigoriev I.V."/>
            <person name="Vagvolgyi C."/>
            <person name="Papp T."/>
            <person name="Martin F.M."/>
            <person name="Miettinen O."/>
            <person name="Hibbett D.S."/>
            <person name="Nagy L.G."/>
        </authorList>
    </citation>
    <scope>NUCLEOTIDE SEQUENCE [LARGE SCALE GENOMIC DNA]</scope>
    <source>
        <strain evidence="3 4">CBS 121175</strain>
    </source>
</reference>
<dbReference type="EMBL" id="ML210313">
    <property type="protein sequence ID" value="TFK20064.1"/>
    <property type="molecule type" value="Genomic_DNA"/>
</dbReference>
<sequence length="222" mass="24579">MVRSASQLFIAVLAVTPALSAPLLQRFDDANEQFSRDAPEFEFEARYSGDADFLEMRAPISAGAWELGKAAFQAAGTATGMGVAFAPLIAGWFKKKKAPAKREFLDYDLEERDFDDEFEMRGFEDDEHLYYVRDVDGSIALVRRAPYINPAALLKIGSKLGSVASFIGRHNKWLVPAVASGAFAAGTAARAKSLRGFDEDLDARDFLDFADEMFERELNELD</sequence>
<dbReference type="Proteomes" id="UP000307440">
    <property type="component" value="Unassembled WGS sequence"/>
</dbReference>
<name>A0A5C3KIX0_COPMA</name>
<feature type="signal peptide" evidence="2">
    <location>
        <begin position="1"/>
        <end position="20"/>
    </location>
</feature>
<keyword evidence="4" id="KW-1185">Reference proteome</keyword>
<accession>A0A5C3KIX0</accession>
<organism evidence="3 4">
    <name type="scientific">Coprinopsis marcescibilis</name>
    <name type="common">Agaric fungus</name>
    <name type="synonym">Psathyrella marcescibilis</name>
    <dbReference type="NCBI Taxonomy" id="230819"/>
    <lineage>
        <taxon>Eukaryota</taxon>
        <taxon>Fungi</taxon>
        <taxon>Dikarya</taxon>
        <taxon>Basidiomycota</taxon>
        <taxon>Agaricomycotina</taxon>
        <taxon>Agaricomycetes</taxon>
        <taxon>Agaricomycetidae</taxon>
        <taxon>Agaricales</taxon>
        <taxon>Agaricineae</taxon>
        <taxon>Psathyrellaceae</taxon>
        <taxon>Coprinopsis</taxon>
    </lineage>
</organism>
<evidence type="ECO:0000256" key="2">
    <source>
        <dbReference type="SAM" id="SignalP"/>
    </source>
</evidence>
<protein>
    <submittedName>
        <fullName evidence="3">Uncharacterized protein</fullName>
    </submittedName>
</protein>